<comment type="similarity">
    <text evidence="2">Belongs to the EIN3 family.</text>
</comment>
<dbReference type="PANTHER" id="PTHR33305">
    <property type="entry name" value="ETHYLENE INSENSITIVE 3-LIKE 2 PROTEIN"/>
    <property type="match status" value="1"/>
</dbReference>
<dbReference type="GO" id="GO:0003677">
    <property type="term" value="F:DNA binding"/>
    <property type="evidence" value="ECO:0007669"/>
    <property type="project" value="TreeGrafter"/>
</dbReference>
<dbReference type="PANTHER" id="PTHR33305:SF11">
    <property type="entry name" value="PROTEIN ETHYLENE INSENSITIVE 3"/>
    <property type="match status" value="1"/>
</dbReference>
<protein>
    <submittedName>
        <fullName evidence="6">Putative transcription factor EIL family</fullName>
    </submittedName>
</protein>
<evidence type="ECO:0000256" key="2">
    <source>
        <dbReference type="ARBA" id="ARBA00009416"/>
    </source>
</evidence>
<evidence type="ECO:0000256" key="3">
    <source>
        <dbReference type="ARBA" id="ARBA00022745"/>
    </source>
</evidence>
<evidence type="ECO:0000313" key="7">
    <source>
        <dbReference type="Proteomes" id="UP000447434"/>
    </source>
</evidence>
<dbReference type="Proteomes" id="UP000447434">
    <property type="component" value="Chromosome 3"/>
</dbReference>
<dbReference type="InterPro" id="IPR006957">
    <property type="entry name" value="EIN3"/>
</dbReference>
<dbReference type="GO" id="GO:0003700">
    <property type="term" value="F:DNA-binding transcription factor activity"/>
    <property type="evidence" value="ECO:0007669"/>
    <property type="project" value="InterPro"/>
</dbReference>
<gene>
    <name evidence="6" type="ORF">Lalb_Chr03g0032421</name>
</gene>
<name>A0A6A4QWA9_LUPAL</name>
<comment type="subcellular location">
    <subcellularLocation>
        <location evidence="1">Nucleus</location>
    </subcellularLocation>
</comment>
<evidence type="ECO:0000313" key="6">
    <source>
        <dbReference type="EMBL" id="KAE9617154.1"/>
    </source>
</evidence>
<dbReference type="SUPFAM" id="SSF116768">
    <property type="entry name" value="DNA-binding domain of EIN3-like"/>
    <property type="match status" value="1"/>
</dbReference>
<accession>A0A6A4QWA9</accession>
<dbReference type="InterPro" id="IPR047091">
    <property type="entry name" value="EIN3-like_DNA-bd"/>
</dbReference>
<dbReference type="AlphaFoldDB" id="A0A6A4QWA9"/>
<dbReference type="OrthoDB" id="1432407at2759"/>
<keyword evidence="7" id="KW-1185">Reference proteome</keyword>
<dbReference type="FunFam" id="1.10.3180.10:FF:000001">
    <property type="entry name" value="Ethylene insensitive 3-like 1"/>
    <property type="match status" value="1"/>
</dbReference>
<sequence length="529" mass="60272">MIEEAMEPIFNNFSFLSKERNGNVGITVEEVEERIRNDRKLLKQLKGEAMENEEVTLSEQSKREIMSSAQNSILKHMIKLMEVCNAQGFVYGIVPENGKPIIGASENLRQWWKEKVKFDRNGPAAIAKYEAENGKNVELNGDSNNSNATFDHNLHELQDTTLGSILSALMFNCNPPQRKFPLDNGVAPPWWPKGNEEWLPQLCFAMDPGPPPYKKPHDLKKAWKIVVLTAVIKHIAPDFDKIRRVVRQSKCLQDKMTGKEVSIWTAIVNQEESLARQMYPERFPPVLNASNIDHADMFDEISDFDVEFTNNAANFRNSEEHKELHDATNMVQMEANVPENNMVIRPTANKRSRKLGDDVFTCGNLSQPYNNYHISFHDLTTKNNHQLDLSNGNNTFQMPKLSNPQDDHILINPTENGMNMVQDIMSSYNKSIQENNPIASWNMMPPMNHNQHQQNLKLQIDRNIFSPGTSDTSDSRNSYSEVTRYPSAPCIGPEMKPIASQFDSTCFSQIFVGSTMKHGSSENFSTRYN</sequence>
<evidence type="ECO:0000256" key="1">
    <source>
        <dbReference type="ARBA" id="ARBA00004123"/>
    </source>
</evidence>
<dbReference type="InterPro" id="IPR023278">
    <property type="entry name" value="Ethylene_insens-like_DNA-bd"/>
</dbReference>
<keyword evidence="4" id="KW-0539">Nucleus</keyword>
<comment type="caution">
    <text evidence="6">The sequence shown here is derived from an EMBL/GenBank/DDBJ whole genome shotgun (WGS) entry which is preliminary data.</text>
</comment>
<organism evidence="6 7">
    <name type="scientific">Lupinus albus</name>
    <name type="common">White lupine</name>
    <name type="synonym">Lupinus termis</name>
    <dbReference type="NCBI Taxonomy" id="3870"/>
    <lineage>
        <taxon>Eukaryota</taxon>
        <taxon>Viridiplantae</taxon>
        <taxon>Streptophyta</taxon>
        <taxon>Embryophyta</taxon>
        <taxon>Tracheophyta</taxon>
        <taxon>Spermatophyta</taxon>
        <taxon>Magnoliopsida</taxon>
        <taxon>eudicotyledons</taxon>
        <taxon>Gunneridae</taxon>
        <taxon>Pentapetalae</taxon>
        <taxon>rosids</taxon>
        <taxon>fabids</taxon>
        <taxon>Fabales</taxon>
        <taxon>Fabaceae</taxon>
        <taxon>Papilionoideae</taxon>
        <taxon>50 kb inversion clade</taxon>
        <taxon>genistoids sensu lato</taxon>
        <taxon>core genistoids</taxon>
        <taxon>Genisteae</taxon>
        <taxon>Lupinus</taxon>
    </lineage>
</organism>
<evidence type="ECO:0000256" key="4">
    <source>
        <dbReference type="ARBA" id="ARBA00023242"/>
    </source>
</evidence>
<dbReference type="GO" id="GO:0009873">
    <property type="term" value="P:ethylene-activated signaling pathway"/>
    <property type="evidence" value="ECO:0007669"/>
    <property type="project" value="UniProtKB-KW"/>
</dbReference>
<proteinExistence type="inferred from homology"/>
<reference evidence="7" key="1">
    <citation type="journal article" date="2020" name="Nat. Commun.">
        <title>Genome sequence of the cluster root forming white lupin.</title>
        <authorList>
            <person name="Hufnagel B."/>
            <person name="Marques A."/>
            <person name="Soriano A."/>
            <person name="Marques L."/>
            <person name="Divol F."/>
            <person name="Doumas P."/>
            <person name="Sallet E."/>
            <person name="Mancinotti D."/>
            <person name="Carrere S."/>
            <person name="Marande W."/>
            <person name="Arribat S."/>
            <person name="Keller J."/>
            <person name="Huneau C."/>
            <person name="Blein T."/>
            <person name="Aime D."/>
            <person name="Laguerre M."/>
            <person name="Taylor J."/>
            <person name="Schubert V."/>
            <person name="Nelson M."/>
            <person name="Geu-Flores F."/>
            <person name="Crespi M."/>
            <person name="Gallardo-Guerrero K."/>
            <person name="Delaux P.-M."/>
            <person name="Salse J."/>
            <person name="Berges H."/>
            <person name="Guyot R."/>
            <person name="Gouzy J."/>
            <person name="Peret B."/>
        </authorList>
    </citation>
    <scope>NUCLEOTIDE SEQUENCE [LARGE SCALE GENOMIC DNA]</scope>
    <source>
        <strain evidence="7">cv. Amiga</strain>
    </source>
</reference>
<dbReference type="EMBL" id="WOCE01000003">
    <property type="protein sequence ID" value="KAE9617154.1"/>
    <property type="molecule type" value="Genomic_DNA"/>
</dbReference>
<feature type="domain" description="Ethylene insensitive 3-like DNA-binding" evidence="5">
    <location>
        <begin position="31"/>
        <end position="272"/>
    </location>
</feature>
<dbReference type="Pfam" id="PF04873">
    <property type="entry name" value="EIN3_DNA-bd"/>
    <property type="match status" value="1"/>
</dbReference>
<evidence type="ECO:0000259" key="5">
    <source>
        <dbReference type="Pfam" id="PF04873"/>
    </source>
</evidence>
<keyword evidence="3" id="KW-0936">Ethylene signaling pathway</keyword>
<dbReference type="Gene3D" id="1.10.3180.10">
    <property type="entry name" value="DNA-binding domain of EIN3-like"/>
    <property type="match status" value="2"/>
</dbReference>
<dbReference type="GO" id="GO:0005634">
    <property type="term" value="C:nucleus"/>
    <property type="evidence" value="ECO:0007669"/>
    <property type="project" value="UniProtKB-SubCell"/>
</dbReference>